<comment type="similarity">
    <text evidence="1 8 9">Belongs to the class-I aminoacyl-tRNA synthetase family.</text>
</comment>
<proteinExistence type="inferred from homology"/>
<evidence type="ECO:0000256" key="5">
    <source>
        <dbReference type="ARBA" id="ARBA00022917"/>
    </source>
</evidence>
<dbReference type="Proteomes" id="UP000006640">
    <property type="component" value="Chromosome"/>
</dbReference>
<dbReference type="OrthoDB" id="9801042at2"/>
<keyword evidence="5 8" id="KW-0648">Protein biosynthesis</keyword>
<dbReference type="PANTHER" id="PTHR43766">
    <property type="entry name" value="TRYPTOPHAN--TRNA LIGASE, MITOCHONDRIAL"/>
    <property type="match status" value="1"/>
</dbReference>
<evidence type="ECO:0000313" key="11">
    <source>
        <dbReference type="Proteomes" id="UP000006640"/>
    </source>
</evidence>
<feature type="binding site" evidence="8">
    <location>
        <position position="183"/>
    </location>
    <ligand>
        <name>ATP</name>
        <dbReference type="ChEBI" id="CHEBI:30616"/>
    </ligand>
</feature>
<evidence type="ECO:0000256" key="9">
    <source>
        <dbReference type="RuleBase" id="RU363036"/>
    </source>
</evidence>
<keyword evidence="8" id="KW-0963">Cytoplasm</keyword>
<dbReference type="NCBIfam" id="TIGR00233">
    <property type="entry name" value="trpS"/>
    <property type="match status" value="1"/>
</dbReference>
<dbReference type="CDD" id="cd00806">
    <property type="entry name" value="TrpRS_core"/>
    <property type="match status" value="1"/>
</dbReference>
<dbReference type="eggNOG" id="COG0180">
    <property type="taxonomic scope" value="Bacteria"/>
</dbReference>
<keyword evidence="4 8" id="KW-0067">ATP-binding</keyword>
<dbReference type="GO" id="GO:0006436">
    <property type="term" value="P:tryptophanyl-tRNA aminoacylation"/>
    <property type="evidence" value="ECO:0007669"/>
    <property type="project" value="UniProtKB-UniRule"/>
</dbReference>
<dbReference type="InterPro" id="IPR001412">
    <property type="entry name" value="aa-tRNA-synth_I_CS"/>
</dbReference>
<dbReference type="AlphaFoldDB" id="D6Y869"/>
<organism evidence="10 11">
    <name type="scientific">Thermobispora bispora (strain ATCC 19993 / DSM 43833 / CBS 139.67 / JCM 10125 / KCTC 9307 / NBRC 14880 / R51)</name>
    <dbReference type="NCBI Taxonomy" id="469371"/>
    <lineage>
        <taxon>Bacteria</taxon>
        <taxon>Bacillati</taxon>
        <taxon>Actinomycetota</taxon>
        <taxon>Actinomycetes</taxon>
        <taxon>Streptosporangiales</taxon>
        <taxon>Streptosporangiaceae</taxon>
        <taxon>Thermobispora</taxon>
    </lineage>
</organism>
<evidence type="ECO:0000256" key="3">
    <source>
        <dbReference type="ARBA" id="ARBA00022741"/>
    </source>
</evidence>
<dbReference type="GO" id="GO:0004830">
    <property type="term" value="F:tryptophan-tRNA ligase activity"/>
    <property type="evidence" value="ECO:0007669"/>
    <property type="project" value="UniProtKB-UniRule"/>
</dbReference>
<evidence type="ECO:0000256" key="8">
    <source>
        <dbReference type="HAMAP-Rule" id="MF_00140"/>
    </source>
</evidence>
<dbReference type="InterPro" id="IPR024109">
    <property type="entry name" value="Trp-tRNA-ligase_bac-type"/>
</dbReference>
<dbReference type="EMBL" id="CP001874">
    <property type="protein sequence ID" value="ADG89805.1"/>
    <property type="molecule type" value="Genomic_DNA"/>
</dbReference>
<dbReference type="InterPro" id="IPR002306">
    <property type="entry name" value="Trp-tRNA-ligase"/>
</dbReference>
<name>D6Y869_THEBD</name>
<sequence length="326" mass="35406">MPRRLTGFTPSGDLHIGNYFGAIAPIVARQADAGTVVFITDLHALTLEHDPALVRRRTLEFATLLLAAGVDPTACLLVVQSHVPEHTELHYLLECVTGYGEASRMIQFKEKSRRQERVRLSLLTYPVLMAADILLYDTDEVPVGEDQRQHVELARDLAQRFNSRYAPVFTVPTAVNPPVAARIMDLASPTGKMSKSAPSPAGVLRLLDPPDVLRRKVMRAVTDPGTTVAYDPDAKPGVSNLLAILSACTGTGPHELATGFGGYRELKQAVADAVVATVAPVQRRYHDLARHPEHVREILRAGAERARDLAAAKVRAAKEAIGLMPA</sequence>
<feature type="binding site" evidence="8">
    <location>
        <position position="132"/>
    </location>
    <ligand>
        <name>L-tryptophan</name>
        <dbReference type="ChEBI" id="CHEBI:57912"/>
    </ligand>
</feature>
<evidence type="ECO:0000256" key="6">
    <source>
        <dbReference type="ARBA" id="ARBA00023146"/>
    </source>
</evidence>
<evidence type="ECO:0000256" key="1">
    <source>
        <dbReference type="ARBA" id="ARBA00005594"/>
    </source>
</evidence>
<evidence type="ECO:0000313" key="10">
    <source>
        <dbReference type="EMBL" id="ADG89805.1"/>
    </source>
</evidence>
<dbReference type="PROSITE" id="PS00178">
    <property type="entry name" value="AA_TRNA_LIGASE_I"/>
    <property type="match status" value="1"/>
</dbReference>
<comment type="function">
    <text evidence="8">Catalyzes the attachment of tryptophan to tRNA(Trp).</text>
</comment>
<evidence type="ECO:0000256" key="4">
    <source>
        <dbReference type="ARBA" id="ARBA00022840"/>
    </source>
</evidence>
<gene>
    <name evidence="8" type="primary">trpS</name>
    <name evidence="10" type="ordered locus">Tbis_3111</name>
</gene>
<dbReference type="PRINTS" id="PR01039">
    <property type="entry name" value="TRNASYNTHTRP"/>
</dbReference>
<dbReference type="EC" id="6.1.1.2" evidence="8"/>
<dbReference type="PANTHER" id="PTHR43766:SF1">
    <property type="entry name" value="TRYPTOPHAN--TRNA LIGASE, MITOCHONDRIAL"/>
    <property type="match status" value="1"/>
</dbReference>
<feature type="binding site" evidence="8">
    <location>
        <begin position="192"/>
        <end position="196"/>
    </location>
    <ligand>
        <name>ATP</name>
        <dbReference type="ChEBI" id="CHEBI:30616"/>
    </ligand>
</feature>
<accession>D6Y869</accession>
<reference evidence="10 11" key="1">
    <citation type="submission" date="2010-01" db="EMBL/GenBank/DDBJ databases">
        <title>The complete genome of Thermobispora bispora DSM 43833.</title>
        <authorList>
            <consortium name="US DOE Joint Genome Institute (JGI-PGF)"/>
            <person name="Lucas S."/>
            <person name="Copeland A."/>
            <person name="Lapidus A."/>
            <person name="Glavina del Rio T."/>
            <person name="Dalin E."/>
            <person name="Tice H."/>
            <person name="Bruce D."/>
            <person name="Goodwin L."/>
            <person name="Pitluck S."/>
            <person name="Kyrpides N."/>
            <person name="Mavromatis K."/>
            <person name="Ivanova N."/>
            <person name="Mikhailova N."/>
            <person name="Chertkov O."/>
            <person name="Brettin T."/>
            <person name="Detter J.C."/>
            <person name="Han C."/>
            <person name="Larimer F."/>
            <person name="Land M."/>
            <person name="Hauser L."/>
            <person name="Markowitz V."/>
            <person name="Cheng J.-F."/>
            <person name="Hugenholtz P."/>
            <person name="Woyke T."/>
            <person name="Wu D."/>
            <person name="Jando M."/>
            <person name="Schneider S."/>
            <person name="Klenk H.-P."/>
            <person name="Eisen J.A."/>
        </authorList>
    </citation>
    <scope>NUCLEOTIDE SEQUENCE [LARGE SCALE GENOMIC DNA]</scope>
    <source>
        <strain evidence="11">ATCC 19993 / DSM 43833 / CBS 139.67 / JCM 10125 / KCTC 9307 / NBRC 14880 / R51</strain>
    </source>
</reference>
<protein>
    <recommendedName>
        <fullName evidence="8">Tryptophan--tRNA ligase</fullName>
        <ecNumber evidence="8">6.1.1.2</ecNumber>
    </recommendedName>
    <alternativeName>
        <fullName evidence="8">Tryptophanyl-tRNA synthetase</fullName>
        <shortName evidence="8">TrpRS</shortName>
    </alternativeName>
</protein>
<feature type="binding site" evidence="8">
    <location>
        <begin position="9"/>
        <end position="11"/>
    </location>
    <ligand>
        <name>ATP</name>
        <dbReference type="ChEBI" id="CHEBI:30616"/>
    </ligand>
</feature>
<dbReference type="Pfam" id="PF00579">
    <property type="entry name" value="tRNA-synt_1b"/>
    <property type="match status" value="1"/>
</dbReference>
<dbReference type="GO" id="GO:0005829">
    <property type="term" value="C:cytosol"/>
    <property type="evidence" value="ECO:0007669"/>
    <property type="project" value="TreeGrafter"/>
</dbReference>
<feature type="short sequence motif" description="'KMSKS' region" evidence="8">
    <location>
        <begin position="192"/>
        <end position="196"/>
    </location>
</feature>
<dbReference type="Gene3D" id="3.40.50.620">
    <property type="entry name" value="HUPs"/>
    <property type="match status" value="1"/>
</dbReference>
<dbReference type="GO" id="GO:0005524">
    <property type="term" value="F:ATP binding"/>
    <property type="evidence" value="ECO:0007669"/>
    <property type="project" value="UniProtKB-UniRule"/>
</dbReference>
<dbReference type="InterPro" id="IPR002305">
    <property type="entry name" value="aa-tRNA-synth_Ic"/>
</dbReference>
<dbReference type="HOGENOM" id="CLU_029244_1_1_11"/>
<feature type="binding site" evidence="8">
    <location>
        <begin position="144"/>
        <end position="146"/>
    </location>
    <ligand>
        <name>ATP</name>
        <dbReference type="ChEBI" id="CHEBI:30616"/>
    </ligand>
</feature>
<feature type="short sequence motif" description="'HIGH' region" evidence="8">
    <location>
        <begin position="10"/>
        <end position="18"/>
    </location>
</feature>
<comment type="subcellular location">
    <subcellularLocation>
        <location evidence="8">Cytoplasm</location>
    </subcellularLocation>
</comment>
<keyword evidence="3 8" id="KW-0547">Nucleotide-binding</keyword>
<comment type="subunit">
    <text evidence="8">Homodimer.</text>
</comment>
<dbReference type="RefSeq" id="WP_013133338.1">
    <property type="nucleotide sequence ID" value="NC_014165.1"/>
</dbReference>
<feature type="binding site" evidence="8">
    <location>
        <begin position="17"/>
        <end position="18"/>
    </location>
    <ligand>
        <name>ATP</name>
        <dbReference type="ChEBI" id="CHEBI:30616"/>
    </ligand>
</feature>
<keyword evidence="6 8" id="KW-0030">Aminoacyl-tRNA synthetase</keyword>
<comment type="catalytic activity">
    <reaction evidence="7 8">
        <text>tRNA(Trp) + L-tryptophan + ATP = L-tryptophyl-tRNA(Trp) + AMP + diphosphate + H(+)</text>
        <dbReference type="Rhea" id="RHEA:24080"/>
        <dbReference type="Rhea" id="RHEA-COMP:9671"/>
        <dbReference type="Rhea" id="RHEA-COMP:9705"/>
        <dbReference type="ChEBI" id="CHEBI:15378"/>
        <dbReference type="ChEBI" id="CHEBI:30616"/>
        <dbReference type="ChEBI" id="CHEBI:33019"/>
        <dbReference type="ChEBI" id="CHEBI:57912"/>
        <dbReference type="ChEBI" id="CHEBI:78442"/>
        <dbReference type="ChEBI" id="CHEBI:78535"/>
        <dbReference type="ChEBI" id="CHEBI:456215"/>
        <dbReference type="EC" id="6.1.1.2"/>
    </reaction>
</comment>
<dbReference type="SUPFAM" id="SSF52374">
    <property type="entry name" value="Nucleotidylyl transferase"/>
    <property type="match status" value="1"/>
</dbReference>
<dbReference type="InterPro" id="IPR014729">
    <property type="entry name" value="Rossmann-like_a/b/a_fold"/>
</dbReference>
<dbReference type="KEGG" id="tbi:Tbis_3111"/>
<dbReference type="STRING" id="469371.Tbis_3111"/>
<dbReference type="InterPro" id="IPR050203">
    <property type="entry name" value="Trp-tRNA_synthetase"/>
</dbReference>
<keyword evidence="2 8" id="KW-0436">Ligase</keyword>
<evidence type="ECO:0000256" key="2">
    <source>
        <dbReference type="ARBA" id="ARBA00022598"/>
    </source>
</evidence>
<dbReference type="HAMAP" id="MF_00140_B">
    <property type="entry name" value="Trp_tRNA_synth_B"/>
    <property type="match status" value="1"/>
</dbReference>
<dbReference type="Gene3D" id="1.10.240.10">
    <property type="entry name" value="Tyrosyl-Transfer RNA Synthetase"/>
    <property type="match status" value="1"/>
</dbReference>
<keyword evidence="11" id="KW-1185">Reference proteome</keyword>
<evidence type="ECO:0000256" key="7">
    <source>
        <dbReference type="ARBA" id="ARBA00049929"/>
    </source>
</evidence>